<name>A0A0F9Q644_9ZZZZ</name>
<evidence type="ECO:0000313" key="1">
    <source>
        <dbReference type="EMBL" id="KKN00823.1"/>
    </source>
</evidence>
<dbReference type="AlphaFoldDB" id="A0A0F9Q644"/>
<comment type="caution">
    <text evidence="1">The sequence shown here is derived from an EMBL/GenBank/DDBJ whole genome shotgun (WGS) entry which is preliminary data.</text>
</comment>
<sequence length="91" mass="10699">MTYNETMQWLIDNKAECTPTKIDGVFCLKIAVKDPHDGKDYHMAFCFEESSFVQKYLSPIVEALDRSVNSQKYIEKYDRYTKETLESIDDE</sequence>
<proteinExistence type="predicted"/>
<organism evidence="1">
    <name type="scientific">marine sediment metagenome</name>
    <dbReference type="NCBI Taxonomy" id="412755"/>
    <lineage>
        <taxon>unclassified sequences</taxon>
        <taxon>metagenomes</taxon>
        <taxon>ecological metagenomes</taxon>
    </lineage>
</organism>
<reference evidence="1" key="1">
    <citation type="journal article" date="2015" name="Nature">
        <title>Complex archaea that bridge the gap between prokaryotes and eukaryotes.</title>
        <authorList>
            <person name="Spang A."/>
            <person name="Saw J.H."/>
            <person name="Jorgensen S.L."/>
            <person name="Zaremba-Niedzwiedzka K."/>
            <person name="Martijn J."/>
            <person name="Lind A.E."/>
            <person name="van Eijk R."/>
            <person name="Schleper C."/>
            <person name="Guy L."/>
            <person name="Ettema T.J."/>
        </authorList>
    </citation>
    <scope>NUCLEOTIDE SEQUENCE</scope>
</reference>
<protein>
    <submittedName>
        <fullName evidence="1">Uncharacterized protein</fullName>
    </submittedName>
</protein>
<dbReference type="EMBL" id="LAZR01005330">
    <property type="protein sequence ID" value="KKN00823.1"/>
    <property type="molecule type" value="Genomic_DNA"/>
</dbReference>
<gene>
    <name evidence="1" type="ORF">LCGC14_1133930</name>
</gene>
<accession>A0A0F9Q644</accession>